<proteinExistence type="predicted"/>
<dbReference type="Proteomes" id="UP000007523">
    <property type="component" value="Chromosome"/>
</dbReference>
<accession>H6NEZ1</accession>
<dbReference type="STRING" id="1116391.PM3016_1770"/>
<name>H6NEZ1_9BACL</name>
<reference evidence="1 2" key="1">
    <citation type="journal article" date="2012" name="J. Bacteriol.">
        <title>Complete Genome Sequence of Paenibacillus mucilaginosus 3016, a Bacterium Functional as Microbial Fertilizer.</title>
        <authorList>
            <person name="Ma M."/>
            <person name="Wang Z."/>
            <person name="Li L."/>
            <person name="Jiang X."/>
            <person name="Guan D."/>
            <person name="Cao F."/>
            <person name="Chen H."/>
            <person name="Wang X."/>
            <person name="Shen D."/>
            <person name="Du B."/>
            <person name="Li J."/>
        </authorList>
    </citation>
    <scope>NUCLEOTIDE SEQUENCE [LARGE SCALE GENOMIC DNA]</scope>
    <source>
        <strain evidence="1 2">3016</strain>
    </source>
</reference>
<sequence>MSELGRYTKKISTRDGRTYAISLMPGRESLLLFRLFFCKQEP</sequence>
<evidence type="ECO:0000313" key="2">
    <source>
        <dbReference type="Proteomes" id="UP000007523"/>
    </source>
</evidence>
<dbReference type="KEGG" id="pmq:PM3016_1770"/>
<dbReference type="EMBL" id="CP003235">
    <property type="protein sequence ID" value="AFC28682.1"/>
    <property type="molecule type" value="Genomic_DNA"/>
</dbReference>
<dbReference type="HOGENOM" id="CLU_3255085_0_0_9"/>
<evidence type="ECO:0000313" key="1">
    <source>
        <dbReference type="EMBL" id="AFC28682.1"/>
    </source>
</evidence>
<dbReference type="AlphaFoldDB" id="H6NEZ1"/>
<organism evidence="1 2">
    <name type="scientific">Paenibacillus mucilaginosus 3016</name>
    <dbReference type="NCBI Taxonomy" id="1116391"/>
    <lineage>
        <taxon>Bacteria</taxon>
        <taxon>Bacillati</taxon>
        <taxon>Bacillota</taxon>
        <taxon>Bacilli</taxon>
        <taxon>Bacillales</taxon>
        <taxon>Paenibacillaceae</taxon>
        <taxon>Paenibacillus</taxon>
    </lineage>
</organism>
<keyword evidence="2" id="KW-1185">Reference proteome</keyword>
<gene>
    <name evidence="1" type="ORF">PM3016_1770</name>
</gene>
<protein>
    <submittedName>
        <fullName evidence="1">Uncharacterized protein</fullName>
    </submittedName>
</protein>